<evidence type="ECO:0000313" key="3">
    <source>
        <dbReference type="EMBL" id="CAH2054937.1"/>
    </source>
</evidence>
<evidence type="ECO:0000259" key="2">
    <source>
        <dbReference type="Pfam" id="PF14383"/>
    </source>
</evidence>
<feature type="compositionally biased region" description="Gly residues" evidence="1">
    <location>
        <begin position="785"/>
        <end position="795"/>
    </location>
</feature>
<feature type="compositionally biased region" description="Basic residues" evidence="1">
    <location>
        <begin position="755"/>
        <end position="767"/>
    </location>
</feature>
<feature type="region of interest" description="Disordered" evidence="1">
    <location>
        <begin position="248"/>
        <end position="355"/>
    </location>
</feature>
<dbReference type="AlphaFoldDB" id="A0AAU9S4X6"/>
<feature type="compositionally biased region" description="Basic residues" evidence="1">
    <location>
        <begin position="412"/>
        <end position="422"/>
    </location>
</feature>
<dbReference type="PANTHER" id="PTHR21726:SF57">
    <property type="entry name" value="SERINE-RICH ADHESIN FOR PLATELETS-LIKE PROTEIN"/>
    <property type="match status" value="1"/>
</dbReference>
<dbReference type="PANTHER" id="PTHR21726">
    <property type="entry name" value="PHOSPHATIDYLINOSITOL N-ACETYLGLUCOSAMINYLTRANSFERASE SUBUNIT P DOWN SYNDROME CRITICAL REGION PROTEIN 5 -RELATED"/>
    <property type="match status" value="1"/>
</dbReference>
<dbReference type="EMBL" id="OU466859">
    <property type="protein sequence ID" value="CAH2054937.1"/>
    <property type="molecule type" value="Genomic_DNA"/>
</dbReference>
<gene>
    <name evidence="3" type="ORF">TAV2_LOCUS8866</name>
</gene>
<dbReference type="Proteomes" id="UP000836841">
    <property type="component" value="Chromosome 3"/>
</dbReference>
<evidence type="ECO:0000313" key="4">
    <source>
        <dbReference type="Proteomes" id="UP000836841"/>
    </source>
</evidence>
<organism evidence="3 4">
    <name type="scientific">Thlaspi arvense</name>
    <name type="common">Field penny-cress</name>
    <dbReference type="NCBI Taxonomy" id="13288"/>
    <lineage>
        <taxon>Eukaryota</taxon>
        <taxon>Viridiplantae</taxon>
        <taxon>Streptophyta</taxon>
        <taxon>Embryophyta</taxon>
        <taxon>Tracheophyta</taxon>
        <taxon>Spermatophyta</taxon>
        <taxon>Magnoliopsida</taxon>
        <taxon>eudicotyledons</taxon>
        <taxon>Gunneridae</taxon>
        <taxon>Pentapetalae</taxon>
        <taxon>rosids</taxon>
        <taxon>malvids</taxon>
        <taxon>Brassicales</taxon>
        <taxon>Brassicaceae</taxon>
        <taxon>Thlaspideae</taxon>
        <taxon>Thlaspi</taxon>
    </lineage>
</organism>
<feature type="domain" description="DUF3741" evidence="2">
    <location>
        <begin position="85"/>
        <end position="115"/>
    </location>
</feature>
<feature type="compositionally biased region" description="Polar residues" evidence="1">
    <location>
        <begin position="257"/>
        <end position="268"/>
    </location>
</feature>
<reference evidence="3 4" key="1">
    <citation type="submission" date="2022-03" db="EMBL/GenBank/DDBJ databases">
        <authorList>
            <person name="Nunn A."/>
            <person name="Chopra R."/>
            <person name="Nunn A."/>
            <person name="Contreras Garrido A."/>
        </authorList>
    </citation>
    <scope>NUCLEOTIDE SEQUENCE [LARGE SCALE GENOMIC DNA]</scope>
</reference>
<keyword evidence="4" id="KW-1185">Reference proteome</keyword>
<dbReference type="Pfam" id="PF14383">
    <property type="entry name" value="VARLMGL"/>
    <property type="match status" value="1"/>
</dbReference>
<proteinExistence type="predicted"/>
<feature type="compositionally biased region" description="Polar residues" evidence="1">
    <location>
        <begin position="279"/>
        <end position="288"/>
    </location>
</feature>
<evidence type="ECO:0000256" key="1">
    <source>
        <dbReference type="SAM" id="MobiDB-lite"/>
    </source>
</evidence>
<sequence>MIMIETEAVEGKRSRGGFLHLFDWPGKSRKKLFSSTTTSELSGASKQEKQNAQNLLKSWPSLIDGDEIGKNSTYNLRSDSSCSTSTVTSDDGQVSRSPSVVARLMGLESLPRSSSELEPFFHRSSCKTSTWDAYENLGYVNLCTDYDGISWDHLDSRMNLERNRPPINRFQTETLPPRSTKPISVTHNRLLSPIRSPGFVQSRNPAYVMEAASRMIEPSPRVAAKARFSSSDSSSSLPMSIRDLKEKLEASPKRPTPQISNGTCNNKNSRGKHDEKRTTSSVKTQETNKLLGKTSFDGLKGKVKPPSHARANTIHKQSMPTSGNRGTKETMETKNSVMKNSLKESSASTGKTVAKPNNQKQNQFAVTSVSNQKGGKLMNKVVNKVLVESGTTSKKPGFTATSVEKNTTLSLPRKKILPRNKKPQNGGMQEPGMSSDKRIKRGEQSIKCNITVDGSFKTGEDDRKKDMDVILFTFSSPIKGISSGSRYSTEKTNQDRYAIDDDSLNILLEQKLRELTSKIESSCSSLTQEEESSGSISKDWVNGTISLPSDDLDKVPSESESVSDSTSFYNNQIFQTNTVGVDNTFRKKFDTEEYRERARERERKLNHAGFTSRCRSRIGLNLGVGFAFAAKGPPVQRAPLKHRDYHVDLESRLGKTQVVTPVAPLSQQAKLFMFPTDQRALGMSMRVERSSLEQVQERFEVLKKRKTPGTFTEQENRNYSVMHSRFGITEFDHDLGIDLDERIRKQQEEEEELKRQRREKKKEKKARKAMEEEPEMDPEVAEMMGFGGFGSSKKS</sequence>
<feature type="compositionally biased region" description="Polar residues" evidence="1">
    <location>
        <begin position="333"/>
        <end position="355"/>
    </location>
</feature>
<protein>
    <recommendedName>
        <fullName evidence="2">DUF3741 domain-containing protein</fullName>
    </recommendedName>
</protein>
<dbReference type="InterPro" id="IPR032795">
    <property type="entry name" value="DUF3741-assoc"/>
</dbReference>
<feature type="compositionally biased region" description="Polar residues" evidence="1">
    <location>
        <begin position="314"/>
        <end position="325"/>
    </location>
</feature>
<accession>A0AAU9S4X6</accession>
<feature type="region of interest" description="Disordered" evidence="1">
    <location>
        <begin position="406"/>
        <end position="436"/>
    </location>
</feature>
<name>A0AAU9S4X6_THLAR</name>
<feature type="region of interest" description="Disordered" evidence="1">
    <location>
        <begin position="747"/>
        <end position="795"/>
    </location>
</feature>